<comment type="caution">
    <text evidence="5">The sequence shown here is derived from an EMBL/GenBank/DDBJ whole genome shotgun (WGS) entry which is preliminary data.</text>
</comment>
<evidence type="ECO:0000256" key="2">
    <source>
        <dbReference type="SAM" id="SignalP"/>
    </source>
</evidence>
<dbReference type="GO" id="GO:0005576">
    <property type="term" value="C:extracellular region"/>
    <property type="evidence" value="ECO:0007669"/>
    <property type="project" value="TreeGrafter"/>
</dbReference>
<evidence type="ECO:0000259" key="4">
    <source>
        <dbReference type="Pfam" id="PF10342"/>
    </source>
</evidence>
<dbReference type="AlphaFoldDB" id="A0A317UTP1"/>
<dbReference type="Proteomes" id="UP000247233">
    <property type="component" value="Unassembled WGS sequence"/>
</dbReference>
<feature type="signal peptide" evidence="2">
    <location>
        <begin position="1"/>
        <end position="19"/>
    </location>
</feature>
<protein>
    <submittedName>
        <fullName evidence="5">Cell wall biosynthesis protein</fullName>
    </submittedName>
</protein>
<dbReference type="VEuPathDB" id="FungiDB:BO70DRAFT_383606"/>
<dbReference type="InterPro" id="IPR008659">
    <property type="entry name" value="Kre9/Knh1_C"/>
</dbReference>
<dbReference type="PANTHER" id="PTHR28154:SF1">
    <property type="entry name" value="CELL WALL SYNTHESIS PROTEIN KNH1-RELATED"/>
    <property type="match status" value="1"/>
</dbReference>
<keyword evidence="6" id="KW-1185">Reference proteome</keyword>
<dbReference type="PANTHER" id="PTHR28154">
    <property type="entry name" value="CELL WALL SYNTHESIS PROTEIN KNH1-RELATED"/>
    <property type="match status" value="1"/>
</dbReference>
<dbReference type="InterPro" id="IPR045328">
    <property type="entry name" value="Kre9/Knh1"/>
</dbReference>
<dbReference type="GO" id="GO:0006078">
    <property type="term" value="P:(1-&gt;6)-beta-D-glucan biosynthetic process"/>
    <property type="evidence" value="ECO:0007669"/>
    <property type="project" value="InterPro"/>
</dbReference>
<organism evidence="5 6">
    <name type="scientific">Aspergillus heteromorphus CBS 117.55</name>
    <dbReference type="NCBI Taxonomy" id="1448321"/>
    <lineage>
        <taxon>Eukaryota</taxon>
        <taxon>Fungi</taxon>
        <taxon>Dikarya</taxon>
        <taxon>Ascomycota</taxon>
        <taxon>Pezizomycotina</taxon>
        <taxon>Eurotiomycetes</taxon>
        <taxon>Eurotiomycetidae</taxon>
        <taxon>Eurotiales</taxon>
        <taxon>Aspergillaceae</taxon>
        <taxon>Aspergillus</taxon>
        <taxon>Aspergillus subgen. Circumdati</taxon>
    </lineage>
</organism>
<feature type="domain" description="Yeast cell wall synthesis Kre9/Knh1 C-terminal" evidence="3">
    <location>
        <begin position="170"/>
        <end position="242"/>
    </location>
</feature>
<name>A0A317UTP1_9EURO</name>
<dbReference type="Pfam" id="PF10342">
    <property type="entry name" value="Kre9_KNH"/>
    <property type="match status" value="1"/>
</dbReference>
<feature type="domain" description="Yeast cell wall synthesis Kre9/Knh1-like N-terminal" evidence="4">
    <location>
        <begin position="25"/>
        <end position="127"/>
    </location>
</feature>
<dbReference type="RefSeq" id="XP_025394155.1">
    <property type="nucleotide sequence ID" value="XM_025545590.1"/>
</dbReference>
<evidence type="ECO:0000256" key="1">
    <source>
        <dbReference type="ARBA" id="ARBA00022729"/>
    </source>
</evidence>
<dbReference type="GO" id="GO:0031505">
    <property type="term" value="P:fungal-type cell wall organization"/>
    <property type="evidence" value="ECO:0007669"/>
    <property type="project" value="TreeGrafter"/>
</dbReference>
<evidence type="ECO:0000259" key="3">
    <source>
        <dbReference type="Pfam" id="PF05390"/>
    </source>
</evidence>
<dbReference type="EMBL" id="MSFL01000072">
    <property type="protein sequence ID" value="PWY63897.1"/>
    <property type="molecule type" value="Genomic_DNA"/>
</dbReference>
<evidence type="ECO:0000313" key="5">
    <source>
        <dbReference type="EMBL" id="PWY63897.1"/>
    </source>
</evidence>
<feature type="chain" id="PRO_5016331383" evidence="2">
    <location>
        <begin position="20"/>
        <end position="272"/>
    </location>
</feature>
<sequence length="272" mass="29384">MKVVRAVLLVLSILSASFASVEFISPATGTAIQAGDIATARWRDSGTLPPMSELVQYSLYLCAGGDMSGSYEDLVLLIKDAAFAQGDSVSFRINADVGGNDANAYFLKMIASGPGISVVNYSDRFTLTSMTGLFSPLVLQGIYSVNNDTGDSFDGNHKHEILQKRQVDGSYTIPYHLQTGPTRYAPMAKKPESTIPARSPTPQFPASAYTIATTYLPPATVQVTLSASLTYSVASIENTYKKTLINMATPKASPAPHPHDVQMKQFLERWKD</sequence>
<dbReference type="OrthoDB" id="2432613at2759"/>
<dbReference type="Pfam" id="PF05390">
    <property type="entry name" value="Kre9_KNH1_C"/>
    <property type="match status" value="1"/>
</dbReference>
<dbReference type="GO" id="GO:0042546">
    <property type="term" value="P:cell wall biogenesis"/>
    <property type="evidence" value="ECO:0007669"/>
    <property type="project" value="InterPro"/>
</dbReference>
<accession>A0A317UTP1</accession>
<proteinExistence type="predicted"/>
<keyword evidence="1 2" id="KW-0732">Signal</keyword>
<dbReference type="STRING" id="1448321.A0A317UTP1"/>
<reference evidence="5 6" key="1">
    <citation type="submission" date="2016-12" db="EMBL/GenBank/DDBJ databases">
        <title>The genomes of Aspergillus section Nigri reveals drivers in fungal speciation.</title>
        <authorList>
            <consortium name="DOE Joint Genome Institute"/>
            <person name="Vesth T.C."/>
            <person name="Nybo J."/>
            <person name="Theobald S."/>
            <person name="Brandl J."/>
            <person name="Frisvad J.C."/>
            <person name="Nielsen K.F."/>
            <person name="Lyhne E.K."/>
            <person name="Kogle M.E."/>
            <person name="Kuo A."/>
            <person name="Riley R."/>
            <person name="Clum A."/>
            <person name="Nolan M."/>
            <person name="Lipzen A."/>
            <person name="Salamov A."/>
            <person name="Henrissat B."/>
            <person name="Wiebenga A."/>
            <person name="De Vries R.P."/>
            <person name="Grigoriev I.V."/>
            <person name="Mortensen U.H."/>
            <person name="Andersen M.R."/>
            <person name="Baker S.E."/>
        </authorList>
    </citation>
    <scope>NUCLEOTIDE SEQUENCE [LARGE SCALE GENOMIC DNA]</scope>
    <source>
        <strain evidence="5 6">CBS 117.55</strain>
    </source>
</reference>
<dbReference type="InterPro" id="IPR018466">
    <property type="entry name" value="Kre9/Knh1-like_N"/>
</dbReference>
<gene>
    <name evidence="5" type="ORF">BO70DRAFT_383606</name>
</gene>
<dbReference type="GeneID" id="37067827"/>
<evidence type="ECO:0000313" key="6">
    <source>
        <dbReference type="Proteomes" id="UP000247233"/>
    </source>
</evidence>